<dbReference type="Proteomes" id="UP001607302">
    <property type="component" value="Unassembled WGS sequence"/>
</dbReference>
<name>A0ABD2A5V0_VESSQ</name>
<comment type="caution">
    <text evidence="3">The sequence shown here is derived from an EMBL/GenBank/DDBJ whole genome shotgun (WGS) entry which is preliminary data.</text>
</comment>
<evidence type="ECO:0000256" key="1">
    <source>
        <dbReference type="SAM" id="MobiDB-lite"/>
    </source>
</evidence>
<feature type="transmembrane region" description="Helical" evidence="2">
    <location>
        <begin position="38"/>
        <end position="56"/>
    </location>
</feature>
<keyword evidence="4" id="KW-1185">Reference proteome</keyword>
<keyword evidence="2" id="KW-0472">Membrane</keyword>
<gene>
    <name evidence="3" type="ORF">V1478_013665</name>
</gene>
<evidence type="ECO:0000256" key="2">
    <source>
        <dbReference type="SAM" id="Phobius"/>
    </source>
</evidence>
<evidence type="ECO:0000313" key="3">
    <source>
        <dbReference type="EMBL" id="KAL2715989.1"/>
    </source>
</evidence>
<dbReference type="EMBL" id="JAUDFV010000154">
    <property type="protein sequence ID" value="KAL2715989.1"/>
    <property type="molecule type" value="Genomic_DNA"/>
</dbReference>
<proteinExistence type="predicted"/>
<keyword evidence="2" id="KW-1133">Transmembrane helix</keyword>
<feature type="region of interest" description="Disordered" evidence="1">
    <location>
        <begin position="1"/>
        <end position="27"/>
    </location>
</feature>
<organism evidence="3 4">
    <name type="scientific">Vespula squamosa</name>
    <name type="common">Southern yellow jacket</name>
    <name type="synonym">Wasp</name>
    <dbReference type="NCBI Taxonomy" id="30214"/>
    <lineage>
        <taxon>Eukaryota</taxon>
        <taxon>Metazoa</taxon>
        <taxon>Ecdysozoa</taxon>
        <taxon>Arthropoda</taxon>
        <taxon>Hexapoda</taxon>
        <taxon>Insecta</taxon>
        <taxon>Pterygota</taxon>
        <taxon>Neoptera</taxon>
        <taxon>Endopterygota</taxon>
        <taxon>Hymenoptera</taxon>
        <taxon>Apocrita</taxon>
        <taxon>Aculeata</taxon>
        <taxon>Vespoidea</taxon>
        <taxon>Vespidae</taxon>
        <taxon>Vespinae</taxon>
        <taxon>Vespula</taxon>
    </lineage>
</organism>
<protein>
    <submittedName>
        <fullName evidence="3">Nuclear factor of activated T-cells 5 isoform X2</fullName>
    </submittedName>
</protein>
<sequence length="93" mass="11092">MLVKGRLWDRKNRRHHGKKSTKAAAGEKDDEYNFMERAGISTYVFYIALAFFFVNTKEIRRAIGRFKRSHYVVRQVNVGQQQHLIFKTSEEKR</sequence>
<evidence type="ECO:0000313" key="4">
    <source>
        <dbReference type="Proteomes" id="UP001607302"/>
    </source>
</evidence>
<reference evidence="3 4" key="1">
    <citation type="journal article" date="2024" name="Ann. Entomol. Soc. Am.">
        <title>Genomic analyses of the southern and eastern yellowjacket wasps (Hymenoptera: Vespidae) reveal evolutionary signatures of social life.</title>
        <authorList>
            <person name="Catto M.A."/>
            <person name="Caine P.B."/>
            <person name="Orr S.E."/>
            <person name="Hunt B.G."/>
            <person name="Goodisman M.A.D."/>
        </authorList>
    </citation>
    <scope>NUCLEOTIDE SEQUENCE [LARGE SCALE GENOMIC DNA]</scope>
    <source>
        <strain evidence="3">233</strain>
        <tissue evidence="3">Head and thorax</tissue>
    </source>
</reference>
<feature type="compositionally biased region" description="Basic and acidic residues" evidence="1">
    <location>
        <begin position="1"/>
        <end position="10"/>
    </location>
</feature>
<accession>A0ABD2A5V0</accession>
<dbReference type="AlphaFoldDB" id="A0ABD2A5V0"/>
<feature type="compositionally biased region" description="Basic residues" evidence="1">
    <location>
        <begin position="11"/>
        <end position="21"/>
    </location>
</feature>
<keyword evidence="2" id="KW-0812">Transmembrane</keyword>